<evidence type="ECO:0000313" key="5">
    <source>
        <dbReference type="Proteomes" id="UP000245431"/>
    </source>
</evidence>
<feature type="domain" description="TonB-dependent receptor plug" evidence="3">
    <location>
        <begin position="46"/>
        <end position="155"/>
    </location>
</feature>
<comment type="subcellular location">
    <subcellularLocation>
        <location evidence="1">Cell outer membrane</location>
        <topology evidence="1">Multi-pass membrane protein</topology>
    </subcellularLocation>
</comment>
<keyword evidence="4" id="KW-0675">Receptor</keyword>
<evidence type="ECO:0000256" key="2">
    <source>
        <dbReference type="SAM" id="SignalP"/>
    </source>
</evidence>
<keyword evidence="1" id="KW-0472">Membrane</keyword>
<organism evidence="4 5">
    <name type="scientific">Pseudomonas veronii 1YdBTEX2</name>
    <dbReference type="NCBI Taxonomy" id="1295141"/>
    <lineage>
        <taxon>Bacteria</taxon>
        <taxon>Pseudomonadati</taxon>
        <taxon>Pseudomonadota</taxon>
        <taxon>Gammaproteobacteria</taxon>
        <taxon>Pseudomonadales</taxon>
        <taxon>Pseudomonadaceae</taxon>
        <taxon>Pseudomonas</taxon>
    </lineage>
</organism>
<name>A0A1D3JW60_PSEVE</name>
<dbReference type="AlphaFoldDB" id="A0A1D3JW60"/>
<dbReference type="SUPFAM" id="SSF56935">
    <property type="entry name" value="Porins"/>
    <property type="match status" value="1"/>
</dbReference>
<evidence type="ECO:0000259" key="3">
    <source>
        <dbReference type="Pfam" id="PF07715"/>
    </source>
</evidence>
<feature type="signal peptide" evidence="2">
    <location>
        <begin position="1"/>
        <end position="21"/>
    </location>
</feature>
<dbReference type="GO" id="GO:0009279">
    <property type="term" value="C:cell outer membrane"/>
    <property type="evidence" value="ECO:0007669"/>
    <property type="project" value="UniProtKB-SubCell"/>
</dbReference>
<feature type="chain" id="PRO_5008916185" evidence="2">
    <location>
        <begin position="22"/>
        <end position="159"/>
    </location>
</feature>
<dbReference type="InterPro" id="IPR039426">
    <property type="entry name" value="TonB-dep_rcpt-like"/>
</dbReference>
<dbReference type="Proteomes" id="UP000245431">
    <property type="component" value="Chromosome PVE_r1"/>
</dbReference>
<dbReference type="EMBL" id="LT599583">
    <property type="protein sequence ID" value="SBW80317.1"/>
    <property type="molecule type" value="Genomic_DNA"/>
</dbReference>
<keyword evidence="1" id="KW-0812">Transmembrane</keyword>
<protein>
    <submittedName>
        <fullName evidence="4">TonB-denpendent receptor</fullName>
    </submittedName>
</protein>
<dbReference type="InterPro" id="IPR012910">
    <property type="entry name" value="Plug_dom"/>
</dbReference>
<accession>A0A1D3JW60</accession>
<evidence type="ECO:0000256" key="1">
    <source>
        <dbReference type="PROSITE-ProRule" id="PRU01360"/>
    </source>
</evidence>
<comment type="similarity">
    <text evidence="1">Belongs to the TonB-dependent receptor family.</text>
</comment>
<sequence length="159" mass="16668">MLLRQPPLLFAALTLSSLVQAEDLQLAPVEVTTSEASAAEVAQAQLKRVPGGTNYIDMGSVQQGRVSTNEDVFKYQAGVYAKAANNEGVKLSIRGSGLNRSPGAHASGLYETLDGLPLTGPGGTPYELKDPLWQSRVEVLRGANGFDQGALALGGRSIT</sequence>
<dbReference type="Gene3D" id="2.170.130.10">
    <property type="entry name" value="TonB-dependent receptor, plug domain"/>
    <property type="match status" value="1"/>
</dbReference>
<reference evidence="5" key="1">
    <citation type="submission" date="2016-07" db="EMBL/GenBank/DDBJ databases">
        <authorList>
            <person name="Florea S."/>
            <person name="Webb J.S."/>
            <person name="Jaromczyk J."/>
            <person name="Schardl C.L."/>
        </authorList>
    </citation>
    <scope>NUCLEOTIDE SEQUENCE [LARGE SCALE GENOMIC DNA]</scope>
    <source>
        <strain evidence="5">1YdBTEX2</strain>
    </source>
</reference>
<gene>
    <name evidence="4" type="ORF">PVE_R1G2432</name>
</gene>
<dbReference type="InterPro" id="IPR037066">
    <property type="entry name" value="Plug_dom_sf"/>
</dbReference>
<evidence type="ECO:0000313" key="4">
    <source>
        <dbReference type="EMBL" id="SBW80317.1"/>
    </source>
</evidence>
<proteinExistence type="inferred from homology"/>
<keyword evidence="1" id="KW-0998">Cell outer membrane</keyword>
<keyword evidence="1" id="KW-0813">Transport</keyword>
<dbReference type="Pfam" id="PF07715">
    <property type="entry name" value="Plug"/>
    <property type="match status" value="1"/>
</dbReference>
<dbReference type="PROSITE" id="PS52016">
    <property type="entry name" value="TONB_DEPENDENT_REC_3"/>
    <property type="match status" value="1"/>
</dbReference>
<keyword evidence="1" id="KW-1134">Transmembrane beta strand</keyword>
<keyword evidence="2" id="KW-0732">Signal</keyword>